<dbReference type="Proteomes" id="UP001519294">
    <property type="component" value="Unassembled WGS sequence"/>
</dbReference>
<organism evidence="1 2">
    <name type="scientific">Virgibacillus alimentarius</name>
    <dbReference type="NCBI Taxonomy" id="698769"/>
    <lineage>
        <taxon>Bacteria</taxon>
        <taxon>Bacillati</taxon>
        <taxon>Bacillota</taxon>
        <taxon>Bacilli</taxon>
        <taxon>Bacillales</taxon>
        <taxon>Bacillaceae</taxon>
        <taxon>Virgibacillus</taxon>
    </lineage>
</organism>
<sequence>MKKRYLLSAIGASAAGYLLINKKNRQKLKTNLKSLLKSVKNTNEFSLGSTLEDAGRPDQTNNQDLAQLQNAKMVSEGSQFGVNYYNEVKENIAVKENNK</sequence>
<accession>A0ABS4S3L1</accession>
<protein>
    <submittedName>
        <fullName evidence="1">Uncharacterized protein</fullName>
    </submittedName>
</protein>
<proteinExistence type="predicted"/>
<keyword evidence="2" id="KW-1185">Reference proteome</keyword>
<name>A0ABS4S3L1_9BACI</name>
<gene>
    <name evidence="1" type="ORF">J2Z81_000005</name>
</gene>
<evidence type="ECO:0000313" key="1">
    <source>
        <dbReference type="EMBL" id="MBP2256073.1"/>
    </source>
</evidence>
<evidence type="ECO:0000313" key="2">
    <source>
        <dbReference type="Proteomes" id="UP001519294"/>
    </source>
</evidence>
<dbReference type="RefSeq" id="WP_029267699.1">
    <property type="nucleotide sequence ID" value="NZ_JAGIKX010000001.1"/>
</dbReference>
<dbReference type="EMBL" id="JAGIKX010000001">
    <property type="protein sequence ID" value="MBP2256073.1"/>
    <property type="molecule type" value="Genomic_DNA"/>
</dbReference>
<comment type="caution">
    <text evidence="1">The sequence shown here is derived from an EMBL/GenBank/DDBJ whole genome shotgun (WGS) entry which is preliminary data.</text>
</comment>
<reference evidence="1 2" key="1">
    <citation type="submission" date="2021-03" db="EMBL/GenBank/DDBJ databases">
        <title>Genomic Encyclopedia of Type Strains, Phase IV (KMG-IV): sequencing the most valuable type-strain genomes for metagenomic binning, comparative biology and taxonomic classification.</title>
        <authorList>
            <person name="Goeker M."/>
        </authorList>
    </citation>
    <scope>NUCLEOTIDE SEQUENCE [LARGE SCALE GENOMIC DNA]</scope>
    <source>
        <strain evidence="1 2">DSM 25790</strain>
    </source>
</reference>